<dbReference type="InterPro" id="IPR009057">
    <property type="entry name" value="Homeodomain-like_sf"/>
</dbReference>
<dbReference type="STRING" id="69974.MPLDJ20_100156"/>
<keyword evidence="4" id="KW-0804">Transcription</keyword>
<dbReference type="SMART" id="SM00342">
    <property type="entry name" value="HTH_ARAC"/>
    <property type="match status" value="1"/>
</dbReference>
<dbReference type="InterPro" id="IPR018062">
    <property type="entry name" value="HTH_AraC-typ_CS"/>
</dbReference>
<keyword evidence="1" id="KW-0805">Transcription regulation</keyword>
<sequence>MDESAKPLGLFPASMSQTAIPEFFVYGEPARALDVGFLHVETVQARASVHRGQVLAHKHPQMAQITFWTSGQGLYRIEDRTWSFSAPTVSFMPSGVVHGFDIEPDTDATVVSIADEALAAIAEHSALALDQPVFVTGQGEAVLWQRLSETIGMIQAEYAEAQAGAEKILPPLVAVALSHIARLYAQSHAVTVPAAVALGGRLRRLIDRHFRDDWPIERYVEELGTTRHLLDKASHQVLGSGVRQAIGERRLVEAKRLLLFTIRTVEDVAYETGFNDPAYFSRFFRQAVGMAPAAWRKERIVSSE</sequence>
<dbReference type="InterPro" id="IPR003313">
    <property type="entry name" value="AraC-bd"/>
</dbReference>
<dbReference type="PROSITE" id="PS00041">
    <property type="entry name" value="HTH_ARAC_FAMILY_1"/>
    <property type="match status" value="1"/>
</dbReference>
<gene>
    <name evidence="6" type="ORF">MPL3356_110032</name>
</gene>
<evidence type="ECO:0000256" key="4">
    <source>
        <dbReference type="ARBA" id="ARBA00023163"/>
    </source>
</evidence>
<dbReference type="PRINTS" id="PR00032">
    <property type="entry name" value="HTHARAC"/>
</dbReference>
<dbReference type="SUPFAM" id="SSF51182">
    <property type="entry name" value="RmlC-like cupins"/>
    <property type="match status" value="1"/>
</dbReference>
<dbReference type="GO" id="GO:0043565">
    <property type="term" value="F:sequence-specific DNA binding"/>
    <property type="evidence" value="ECO:0007669"/>
    <property type="project" value="InterPro"/>
</dbReference>
<dbReference type="CDD" id="cd06999">
    <property type="entry name" value="cupin_HpaA-like_N"/>
    <property type="match status" value="1"/>
</dbReference>
<dbReference type="PROSITE" id="PS01124">
    <property type="entry name" value="HTH_ARAC_FAMILY_2"/>
    <property type="match status" value="1"/>
</dbReference>
<dbReference type="Gene3D" id="1.10.10.60">
    <property type="entry name" value="Homeodomain-like"/>
    <property type="match status" value="1"/>
</dbReference>
<protein>
    <submittedName>
        <fullName evidence="6">AraC family transcriptional regulator</fullName>
    </submittedName>
</protein>
<reference evidence="7" key="1">
    <citation type="submission" date="2014-08" db="EMBL/GenBank/DDBJ databases">
        <authorList>
            <person name="Moulin L."/>
        </authorList>
    </citation>
    <scope>NUCLEOTIDE SEQUENCE [LARGE SCALE GENOMIC DNA]</scope>
</reference>
<dbReference type="PANTHER" id="PTHR43280:SF32">
    <property type="entry name" value="TRANSCRIPTIONAL REGULATORY PROTEIN"/>
    <property type="match status" value="1"/>
</dbReference>
<feature type="domain" description="HTH araC/xylS-type" evidence="5">
    <location>
        <begin position="200"/>
        <end position="298"/>
    </location>
</feature>
<dbReference type="GO" id="GO:0003700">
    <property type="term" value="F:DNA-binding transcription factor activity"/>
    <property type="evidence" value="ECO:0007669"/>
    <property type="project" value="InterPro"/>
</dbReference>
<dbReference type="InterPro" id="IPR020449">
    <property type="entry name" value="Tscrpt_reg_AraC-type_HTH"/>
</dbReference>
<evidence type="ECO:0000256" key="3">
    <source>
        <dbReference type="ARBA" id="ARBA00023159"/>
    </source>
</evidence>
<keyword evidence="2" id="KW-0238">DNA-binding</keyword>
<evidence type="ECO:0000313" key="6">
    <source>
        <dbReference type="EMBL" id="CDX11550.1"/>
    </source>
</evidence>
<keyword evidence="3" id="KW-0010">Activator</keyword>
<dbReference type="InterPro" id="IPR011051">
    <property type="entry name" value="RmlC_Cupin_sf"/>
</dbReference>
<evidence type="ECO:0000256" key="2">
    <source>
        <dbReference type="ARBA" id="ARBA00023125"/>
    </source>
</evidence>
<dbReference type="InterPro" id="IPR018060">
    <property type="entry name" value="HTH_AraC"/>
</dbReference>
<keyword evidence="7" id="KW-1185">Reference proteome</keyword>
<dbReference type="InterPro" id="IPR047264">
    <property type="entry name" value="Cupin_HpaA-like_N"/>
</dbReference>
<evidence type="ECO:0000259" key="5">
    <source>
        <dbReference type="PROSITE" id="PS01124"/>
    </source>
</evidence>
<dbReference type="Proteomes" id="UP000045285">
    <property type="component" value="Unassembled WGS sequence"/>
</dbReference>
<dbReference type="EMBL" id="CCMZ01000003">
    <property type="protein sequence ID" value="CDX11550.1"/>
    <property type="molecule type" value="Genomic_DNA"/>
</dbReference>
<dbReference type="Pfam" id="PF12833">
    <property type="entry name" value="HTH_18"/>
    <property type="match status" value="1"/>
</dbReference>
<dbReference type="AlphaFoldDB" id="A0A090D9H2"/>
<proteinExistence type="predicted"/>
<dbReference type="SUPFAM" id="SSF46689">
    <property type="entry name" value="Homeodomain-like"/>
    <property type="match status" value="1"/>
</dbReference>
<dbReference type="Gene3D" id="2.60.120.10">
    <property type="entry name" value="Jelly Rolls"/>
    <property type="match status" value="1"/>
</dbReference>
<dbReference type="PANTHER" id="PTHR43280">
    <property type="entry name" value="ARAC-FAMILY TRANSCRIPTIONAL REGULATOR"/>
    <property type="match status" value="1"/>
</dbReference>
<dbReference type="Pfam" id="PF02311">
    <property type="entry name" value="AraC_binding"/>
    <property type="match status" value="1"/>
</dbReference>
<evidence type="ECO:0000256" key="1">
    <source>
        <dbReference type="ARBA" id="ARBA00023015"/>
    </source>
</evidence>
<accession>A0A090D9H2</accession>
<organism evidence="6 7">
    <name type="scientific">Mesorhizobium plurifarium</name>
    <dbReference type="NCBI Taxonomy" id="69974"/>
    <lineage>
        <taxon>Bacteria</taxon>
        <taxon>Pseudomonadati</taxon>
        <taxon>Pseudomonadota</taxon>
        <taxon>Alphaproteobacteria</taxon>
        <taxon>Hyphomicrobiales</taxon>
        <taxon>Phyllobacteriaceae</taxon>
        <taxon>Mesorhizobium</taxon>
    </lineage>
</organism>
<name>A0A090D9H2_MESPL</name>
<evidence type="ECO:0000313" key="7">
    <source>
        <dbReference type="Proteomes" id="UP000045285"/>
    </source>
</evidence>
<dbReference type="InterPro" id="IPR014710">
    <property type="entry name" value="RmlC-like_jellyroll"/>
</dbReference>